<comment type="caution">
    <text evidence="2">The sequence shown here is derived from an EMBL/GenBank/DDBJ whole genome shotgun (WGS) entry which is preliminary data.</text>
</comment>
<keyword evidence="1" id="KW-0472">Membrane</keyword>
<name>A0ABS2SZW6_9BACI</name>
<proteinExistence type="predicted"/>
<protein>
    <submittedName>
        <fullName evidence="2">Uncharacterized protein</fullName>
    </submittedName>
</protein>
<accession>A0ABS2SZW6</accession>
<keyword evidence="1" id="KW-0812">Transmembrane</keyword>
<dbReference type="EMBL" id="JAFBCV010000010">
    <property type="protein sequence ID" value="MBM7839787.1"/>
    <property type="molecule type" value="Genomic_DNA"/>
</dbReference>
<gene>
    <name evidence="2" type="ORF">JOC54_003067</name>
</gene>
<evidence type="ECO:0000256" key="1">
    <source>
        <dbReference type="SAM" id="Phobius"/>
    </source>
</evidence>
<evidence type="ECO:0000313" key="2">
    <source>
        <dbReference type="EMBL" id="MBM7839787.1"/>
    </source>
</evidence>
<dbReference type="Proteomes" id="UP001179280">
    <property type="component" value="Unassembled WGS sequence"/>
</dbReference>
<feature type="transmembrane region" description="Helical" evidence="1">
    <location>
        <begin position="6"/>
        <end position="28"/>
    </location>
</feature>
<keyword evidence="1" id="KW-1133">Transmembrane helix</keyword>
<keyword evidence="3" id="KW-1185">Reference proteome</keyword>
<organism evidence="2 3">
    <name type="scientific">Shouchella xiaoxiensis</name>
    <dbReference type="NCBI Taxonomy" id="766895"/>
    <lineage>
        <taxon>Bacteria</taxon>
        <taxon>Bacillati</taxon>
        <taxon>Bacillota</taxon>
        <taxon>Bacilli</taxon>
        <taxon>Bacillales</taxon>
        <taxon>Bacillaceae</taxon>
        <taxon>Shouchella</taxon>
    </lineage>
</organism>
<sequence length="33" mass="3681">MLVRRIIASVVTTLAIAGINRLVARFILNKKND</sequence>
<reference evidence="2" key="1">
    <citation type="submission" date="2021-01" db="EMBL/GenBank/DDBJ databases">
        <title>Genomic Encyclopedia of Type Strains, Phase IV (KMG-IV): sequencing the most valuable type-strain genomes for metagenomic binning, comparative biology and taxonomic classification.</title>
        <authorList>
            <person name="Goeker M."/>
        </authorList>
    </citation>
    <scope>NUCLEOTIDE SEQUENCE</scope>
    <source>
        <strain evidence="2">DSM 21943</strain>
    </source>
</reference>
<evidence type="ECO:0000313" key="3">
    <source>
        <dbReference type="Proteomes" id="UP001179280"/>
    </source>
</evidence>